<evidence type="ECO:0000256" key="1">
    <source>
        <dbReference type="ARBA" id="ARBA00004651"/>
    </source>
</evidence>
<dbReference type="EMBL" id="JAUSUB010000013">
    <property type="protein sequence ID" value="MDQ0271207.1"/>
    <property type="molecule type" value="Genomic_DNA"/>
</dbReference>
<evidence type="ECO:0000256" key="5">
    <source>
        <dbReference type="ARBA" id="ARBA00023136"/>
    </source>
</evidence>
<accession>A0ABU0AKA9</accession>
<feature type="transmembrane region" description="Helical" evidence="6">
    <location>
        <begin position="146"/>
        <end position="168"/>
    </location>
</feature>
<keyword evidence="2" id="KW-1003">Cell membrane</keyword>
<evidence type="ECO:0000256" key="2">
    <source>
        <dbReference type="ARBA" id="ARBA00022475"/>
    </source>
</evidence>
<gene>
    <name evidence="8" type="ORF">J2S17_003095</name>
</gene>
<comment type="caution">
    <text evidence="8">The sequence shown here is derived from an EMBL/GenBank/DDBJ whole genome shotgun (WGS) entry which is preliminary data.</text>
</comment>
<dbReference type="InterPro" id="IPR027417">
    <property type="entry name" value="P-loop_NTPase"/>
</dbReference>
<feature type="transmembrane region" description="Helical" evidence="6">
    <location>
        <begin position="90"/>
        <end position="111"/>
    </location>
</feature>
<dbReference type="PANTHER" id="PTHR37937">
    <property type="entry name" value="CONJUGATIVE TRANSFER: DNA TRANSPORT"/>
    <property type="match status" value="1"/>
</dbReference>
<protein>
    <recommendedName>
        <fullName evidence="7">TraD/TraG TraM recognition site domain-containing protein</fullName>
    </recommendedName>
</protein>
<evidence type="ECO:0000256" key="3">
    <source>
        <dbReference type="ARBA" id="ARBA00022692"/>
    </source>
</evidence>
<dbReference type="InterPro" id="IPR032689">
    <property type="entry name" value="TraG-D_C"/>
</dbReference>
<keyword evidence="5 6" id="KW-0472">Membrane</keyword>
<name>A0ABU0AKA9_9BACI</name>
<proteinExistence type="predicted"/>
<dbReference type="CDD" id="cd01127">
    <property type="entry name" value="TrwB_TraG_TraD_VirD4"/>
    <property type="match status" value="1"/>
</dbReference>
<feature type="transmembrane region" description="Helical" evidence="6">
    <location>
        <begin position="12"/>
        <end position="32"/>
    </location>
</feature>
<keyword evidence="3 6" id="KW-0812">Transmembrane</keyword>
<dbReference type="PANTHER" id="PTHR37937:SF1">
    <property type="entry name" value="CONJUGATIVE TRANSFER: DNA TRANSPORT"/>
    <property type="match status" value="1"/>
</dbReference>
<dbReference type="Proteomes" id="UP001238088">
    <property type="component" value="Unassembled WGS sequence"/>
</dbReference>
<dbReference type="Pfam" id="PF12696">
    <property type="entry name" value="TraG-D_C"/>
    <property type="match status" value="1"/>
</dbReference>
<dbReference type="Gene3D" id="3.40.50.300">
    <property type="entry name" value="P-loop containing nucleotide triphosphate hydrolases"/>
    <property type="match status" value="1"/>
</dbReference>
<keyword evidence="4 6" id="KW-1133">Transmembrane helix</keyword>
<evidence type="ECO:0000313" key="9">
    <source>
        <dbReference type="Proteomes" id="UP001238088"/>
    </source>
</evidence>
<evidence type="ECO:0000256" key="4">
    <source>
        <dbReference type="ARBA" id="ARBA00022989"/>
    </source>
</evidence>
<evidence type="ECO:0000256" key="6">
    <source>
        <dbReference type="SAM" id="Phobius"/>
    </source>
</evidence>
<dbReference type="RefSeq" id="WP_307476200.1">
    <property type="nucleotide sequence ID" value="NZ_JAUSUB010000013.1"/>
</dbReference>
<keyword evidence="9" id="KW-1185">Reference proteome</keyword>
<feature type="domain" description="TraD/TraG TraM recognition site" evidence="7">
    <location>
        <begin position="542"/>
        <end position="661"/>
    </location>
</feature>
<dbReference type="SUPFAM" id="SSF52540">
    <property type="entry name" value="P-loop containing nucleoside triphosphate hydrolases"/>
    <property type="match status" value="1"/>
</dbReference>
<evidence type="ECO:0000313" key="8">
    <source>
        <dbReference type="EMBL" id="MDQ0271207.1"/>
    </source>
</evidence>
<feature type="transmembrane region" description="Helical" evidence="6">
    <location>
        <begin position="58"/>
        <end position="78"/>
    </location>
</feature>
<sequence length="869" mass="99709">MNEKPDWKMRLPKIMISILVLIMLYFTVRNWLKVASLIMSQHKKDEIFYLSSIMGETYNIHLLTIVSLTAISVITWLLSTRVKLFSTKYMKLGTFILSIFNVVGSLLLYGMNTVKKNVIPFFEARLTNIIETSGFFESIVFEHTDAFYMMVLLIPLICMMFIILFVLTKYIQFEKELKESFFEYEWSGKWQQKFARLELEEVYPDVELGPNSITGEMVILPGKDRTLNTAMVGSIGTGKTAAVAKPLLNQDLHHMTRFINHYADIFMKKNYQSEEVSGRYLNGISVIEPSNELCKDIHKLAKAHGIPDEAITYIDPLNPDTPSLNPMKGPVDKVAEVFAQVIAGLSDSNDGGNFFFEQAQRNHFKHYIYLLKLHDPDSDVSFDMLLDMYNNPQEVRKMHLKLKDTIPKDISQIDDRDIYNHWKIVQGIDEWFDLNLIPLRSRQGIPERDDRGEVIFEDGLASDVKGLRNILNDIGNNIYIRRVLFGKSDFDFDRHFELGGILLVNTAKGELVNLARVLGKIVLMNLQNATFRREPKVSPYHHILVDEAPDYLYHAFREFPVQSRKYKVILTTLKQTIAQLADQFGEHYMTTILGGMRNRLVYGDVPPYDAKFFSEMFGEKKVYEEGQNEMSVSPLQEDPMSRSGSSFARKKEQTMSTSDIMFQDAFQCAVKIVVNNKPMPVVQIKANFVPDEEFEQAVVTVEEDKLKVWLQEREFYNQKENDDSKVEQIKSIEATEIENRQLYESEKQSAIGLDSASLEKVLSVKGEPRPRDTVNYKTTPTHVDQQTMIPAAAVIDQSQFTNQPSPTNVKESAENVIVLDKVNASSKAQADHAEEYKPSEITQDIEDFADSLLKDSNDSLFEDIDYSDR</sequence>
<reference evidence="8 9" key="1">
    <citation type="submission" date="2023-07" db="EMBL/GenBank/DDBJ databases">
        <title>Genomic Encyclopedia of Type Strains, Phase IV (KMG-IV): sequencing the most valuable type-strain genomes for metagenomic binning, comparative biology and taxonomic classification.</title>
        <authorList>
            <person name="Goeker M."/>
        </authorList>
    </citation>
    <scope>NUCLEOTIDE SEQUENCE [LARGE SCALE GENOMIC DNA]</scope>
    <source>
        <strain evidence="8 9">DSM 23494</strain>
    </source>
</reference>
<comment type="subcellular location">
    <subcellularLocation>
        <location evidence="1">Cell membrane</location>
        <topology evidence="1">Multi-pass membrane protein</topology>
    </subcellularLocation>
</comment>
<dbReference type="InterPro" id="IPR051539">
    <property type="entry name" value="T4SS-coupling_protein"/>
</dbReference>
<evidence type="ECO:0000259" key="7">
    <source>
        <dbReference type="Pfam" id="PF12696"/>
    </source>
</evidence>
<organism evidence="8 9">
    <name type="scientific">Cytobacillus purgationiresistens</name>
    <dbReference type="NCBI Taxonomy" id="863449"/>
    <lineage>
        <taxon>Bacteria</taxon>
        <taxon>Bacillati</taxon>
        <taxon>Bacillota</taxon>
        <taxon>Bacilli</taxon>
        <taxon>Bacillales</taxon>
        <taxon>Bacillaceae</taxon>
        <taxon>Cytobacillus</taxon>
    </lineage>
</organism>